<comment type="catalytic activity">
    <reaction evidence="10 11">
        <text>RNA(n) + a ribonucleoside 5'-triphosphate = RNA(n+1) + diphosphate</text>
        <dbReference type="Rhea" id="RHEA:21248"/>
        <dbReference type="Rhea" id="RHEA-COMP:14527"/>
        <dbReference type="Rhea" id="RHEA-COMP:17342"/>
        <dbReference type="ChEBI" id="CHEBI:33019"/>
        <dbReference type="ChEBI" id="CHEBI:61557"/>
        <dbReference type="ChEBI" id="CHEBI:140395"/>
        <dbReference type="EC" id="2.7.7.6"/>
    </reaction>
</comment>
<dbReference type="Gene3D" id="2.170.120.12">
    <property type="entry name" value="DNA-directed RNA polymerase, insert domain"/>
    <property type="match status" value="1"/>
</dbReference>
<keyword evidence="6 11" id="KW-0548">Nucleotidyltransferase</keyword>
<dbReference type="Gene3D" id="3.30.1360.10">
    <property type="entry name" value="RNA polymerase, RBP11-like subunit"/>
    <property type="match status" value="1"/>
</dbReference>
<dbReference type="HAMAP" id="MF_00059">
    <property type="entry name" value="RNApol_bact_RpoA"/>
    <property type="match status" value="1"/>
</dbReference>
<dbReference type="SMART" id="SM00662">
    <property type="entry name" value="RPOLD"/>
    <property type="match status" value="1"/>
</dbReference>
<evidence type="ECO:0000256" key="5">
    <source>
        <dbReference type="ARBA" id="ARBA00022679"/>
    </source>
</evidence>
<evidence type="ECO:0000256" key="11">
    <source>
        <dbReference type="HAMAP-Rule" id="MF_00059"/>
    </source>
</evidence>
<reference evidence="13 14" key="1">
    <citation type="submission" date="2018-06" db="EMBL/GenBank/DDBJ databases">
        <authorList>
            <consortium name="Pathogen Informatics"/>
            <person name="Doyle S."/>
        </authorList>
    </citation>
    <scope>NUCLEOTIDE SEQUENCE [LARGE SCALE GENOMIC DNA]</scope>
    <source>
        <strain evidence="13 14">NCTC12020</strain>
    </source>
</reference>
<protein>
    <recommendedName>
        <fullName evidence="3 11">DNA-directed RNA polymerase subunit alpha</fullName>
        <shortName evidence="11">RNAP subunit alpha</shortName>
        <ecNumber evidence="2 11">2.7.7.6</ecNumber>
    </recommendedName>
    <alternativeName>
        <fullName evidence="9 11">RNA polymerase subunit alpha</fullName>
    </alternativeName>
    <alternativeName>
        <fullName evidence="8 11">Transcriptase subunit alpha</fullName>
    </alternativeName>
</protein>
<dbReference type="SUPFAM" id="SSF47789">
    <property type="entry name" value="C-terminal domain of RNA polymerase alpha subunit"/>
    <property type="match status" value="1"/>
</dbReference>
<comment type="subunit">
    <text evidence="11">Homodimer. The RNAP catalytic core consists of 2 alpha, 1 beta, 1 beta' and 1 omega subunit. When a sigma factor is associated with the core the holoenzyme is formed, which can initiate transcription.</text>
</comment>
<dbReference type="EMBL" id="UHIO01000001">
    <property type="protein sequence ID" value="SUP44592.1"/>
    <property type="molecule type" value="Genomic_DNA"/>
</dbReference>
<dbReference type="OrthoDB" id="9805706at2"/>
<dbReference type="GO" id="GO:0005737">
    <property type="term" value="C:cytoplasm"/>
    <property type="evidence" value="ECO:0007669"/>
    <property type="project" value="UniProtKB-ARBA"/>
</dbReference>
<proteinExistence type="inferred from homology"/>
<comment type="domain">
    <text evidence="11">The N-terminal domain is essential for RNAP assembly and basal transcription, whereas the C-terminal domain is involved in interaction with transcriptional regulators and with upstream promoter elements.</text>
</comment>
<dbReference type="GO" id="GO:0006351">
    <property type="term" value="P:DNA-templated transcription"/>
    <property type="evidence" value="ECO:0007669"/>
    <property type="project" value="UniProtKB-UniRule"/>
</dbReference>
<evidence type="ECO:0000313" key="14">
    <source>
        <dbReference type="Proteomes" id="UP000255367"/>
    </source>
</evidence>
<dbReference type="InterPro" id="IPR011773">
    <property type="entry name" value="DNA-dir_RpoA"/>
</dbReference>
<dbReference type="FunFam" id="2.170.120.12:FF:000001">
    <property type="entry name" value="DNA-directed RNA polymerase subunit alpha"/>
    <property type="match status" value="1"/>
</dbReference>
<dbReference type="InterPro" id="IPR036643">
    <property type="entry name" value="RNApol_insert_sf"/>
</dbReference>
<feature type="region of interest" description="Alpha N-terminal domain (alpha-NTD)" evidence="11">
    <location>
        <begin position="1"/>
        <end position="245"/>
    </location>
</feature>
<dbReference type="Proteomes" id="UP000255367">
    <property type="component" value="Unassembled WGS sequence"/>
</dbReference>
<dbReference type="GO" id="GO:0000428">
    <property type="term" value="C:DNA-directed RNA polymerase complex"/>
    <property type="evidence" value="ECO:0007669"/>
    <property type="project" value="UniProtKB-KW"/>
</dbReference>
<dbReference type="SUPFAM" id="SSF56553">
    <property type="entry name" value="Insert subdomain of RNA polymerase alpha subunit"/>
    <property type="match status" value="1"/>
</dbReference>
<gene>
    <name evidence="11 13" type="primary">rpoA</name>
    <name evidence="13" type="ORF">NCTC12020_01734</name>
</gene>
<sequence length="334" mass="36961">MSEEKKLKIEKVEVRDDGRYGKFVCEPLDRGYGITLGNSLRRILLSSLDGAAITSIKIDGVLHEFSTIPGIREDVTDIILNLKQLCLRVDSEAQIPLDLHIDIQKEGVLTAGEFGRNFPPEVEILNPDLVIATMDEVAHLVMDVRIERGKGYVPSTKNKKDDDVIGRIPIDSIFSPILRAKYEVSDVRVGNEMDFDKLTLEVVTNGSITAAEAVARSANIMIGYLKNFTKLAHSAEEFIVPGVDDTEGTILESSQAGEEPDDGPSKILIDDLELSVRAYNCLKRASINTIADLLDKSMDDLGKVRNLGKKSIDEIEEKLQNHPLGPFYLKKKGE</sequence>
<evidence type="ECO:0000256" key="9">
    <source>
        <dbReference type="ARBA" id="ARBA00033070"/>
    </source>
</evidence>
<dbReference type="NCBIfam" id="NF003519">
    <property type="entry name" value="PRK05182.2-5"/>
    <property type="match status" value="1"/>
</dbReference>
<evidence type="ECO:0000256" key="8">
    <source>
        <dbReference type="ARBA" id="ARBA00032524"/>
    </source>
</evidence>
<dbReference type="GO" id="GO:0003677">
    <property type="term" value="F:DNA binding"/>
    <property type="evidence" value="ECO:0007669"/>
    <property type="project" value="UniProtKB-UniRule"/>
</dbReference>
<dbReference type="EC" id="2.7.7.6" evidence="2 11"/>
<dbReference type="GO" id="GO:0046983">
    <property type="term" value="F:protein dimerization activity"/>
    <property type="evidence" value="ECO:0007669"/>
    <property type="project" value="InterPro"/>
</dbReference>
<dbReference type="GO" id="GO:0003899">
    <property type="term" value="F:DNA-directed RNA polymerase activity"/>
    <property type="evidence" value="ECO:0007669"/>
    <property type="project" value="UniProtKB-UniRule"/>
</dbReference>
<dbReference type="Pfam" id="PF01000">
    <property type="entry name" value="RNA_pol_A_bac"/>
    <property type="match status" value="1"/>
</dbReference>
<dbReference type="InterPro" id="IPR011260">
    <property type="entry name" value="RNAP_asu_C"/>
</dbReference>
<dbReference type="SUPFAM" id="SSF55257">
    <property type="entry name" value="RBP11-like subunits of RNA polymerase"/>
    <property type="match status" value="1"/>
</dbReference>
<feature type="domain" description="DNA-directed RNA polymerase RpoA/D/Rpb3-type" evidence="12">
    <location>
        <begin position="20"/>
        <end position="231"/>
    </location>
</feature>
<evidence type="ECO:0000256" key="3">
    <source>
        <dbReference type="ARBA" id="ARBA00015972"/>
    </source>
</evidence>
<dbReference type="InterPro" id="IPR011262">
    <property type="entry name" value="DNA-dir_RNA_pol_insert"/>
</dbReference>
<evidence type="ECO:0000256" key="1">
    <source>
        <dbReference type="ARBA" id="ARBA00007123"/>
    </source>
</evidence>
<evidence type="ECO:0000256" key="7">
    <source>
        <dbReference type="ARBA" id="ARBA00023163"/>
    </source>
</evidence>
<dbReference type="Gene3D" id="1.10.150.20">
    <property type="entry name" value="5' to 3' exonuclease, C-terminal subdomain"/>
    <property type="match status" value="1"/>
</dbReference>
<keyword evidence="5 11" id="KW-0808">Transferase</keyword>
<name>A0A380NNX2_9FIRM</name>
<evidence type="ECO:0000313" key="13">
    <source>
        <dbReference type="EMBL" id="SUP44592.1"/>
    </source>
</evidence>
<evidence type="ECO:0000259" key="12">
    <source>
        <dbReference type="SMART" id="SM00662"/>
    </source>
</evidence>
<evidence type="ECO:0000256" key="4">
    <source>
        <dbReference type="ARBA" id="ARBA00022478"/>
    </source>
</evidence>
<keyword evidence="4 11" id="KW-0240">DNA-directed RNA polymerase</keyword>
<keyword evidence="14" id="KW-1185">Reference proteome</keyword>
<keyword evidence="7 11" id="KW-0804">Transcription</keyword>
<dbReference type="CDD" id="cd06928">
    <property type="entry name" value="RNAP_alpha_NTD"/>
    <property type="match status" value="1"/>
</dbReference>
<feature type="region of interest" description="Alpha C-terminal domain (alpha-CTD)" evidence="11">
    <location>
        <begin position="262"/>
        <end position="334"/>
    </location>
</feature>
<evidence type="ECO:0000256" key="10">
    <source>
        <dbReference type="ARBA" id="ARBA00048552"/>
    </source>
</evidence>
<accession>A0A380NNX2</accession>
<dbReference type="Pfam" id="PF01193">
    <property type="entry name" value="RNA_pol_L"/>
    <property type="match status" value="1"/>
</dbReference>
<dbReference type="NCBIfam" id="TIGR02027">
    <property type="entry name" value="rpoA"/>
    <property type="match status" value="1"/>
</dbReference>
<evidence type="ECO:0000256" key="6">
    <source>
        <dbReference type="ARBA" id="ARBA00022695"/>
    </source>
</evidence>
<dbReference type="AlphaFoldDB" id="A0A380NNX2"/>
<comment type="function">
    <text evidence="11">DNA-dependent RNA polymerase catalyzes the transcription of DNA into RNA using the four ribonucleoside triphosphates as substrates.</text>
</comment>
<dbReference type="InterPro" id="IPR036603">
    <property type="entry name" value="RBP11-like"/>
</dbReference>
<evidence type="ECO:0000256" key="2">
    <source>
        <dbReference type="ARBA" id="ARBA00012418"/>
    </source>
</evidence>
<dbReference type="NCBIfam" id="NF003513">
    <property type="entry name" value="PRK05182.1-2"/>
    <property type="match status" value="1"/>
</dbReference>
<dbReference type="RefSeq" id="WP_115310822.1">
    <property type="nucleotide sequence ID" value="NZ_UHIO01000001.1"/>
</dbReference>
<organism evidence="13 14">
    <name type="scientific">Veillonella criceti</name>
    <dbReference type="NCBI Taxonomy" id="103891"/>
    <lineage>
        <taxon>Bacteria</taxon>
        <taxon>Bacillati</taxon>
        <taxon>Bacillota</taxon>
        <taxon>Negativicutes</taxon>
        <taxon>Veillonellales</taxon>
        <taxon>Veillonellaceae</taxon>
        <taxon>Veillonella</taxon>
    </lineage>
</organism>
<dbReference type="Pfam" id="PF03118">
    <property type="entry name" value="RNA_pol_A_CTD"/>
    <property type="match status" value="1"/>
</dbReference>
<dbReference type="InterPro" id="IPR011263">
    <property type="entry name" value="DNA-dir_RNA_pol_RpoA/D/Rpb3"/>
</dbReference>
<comment type="similarity">
    <text evidence="1 11">Belongs to the RNA polymerase alpha chain family.</text>
</comment>